<sequence length="241" mass="25659">MNIPESARDANGNALVVHTADGDFAAFIALPAVLPAPAVVVIQEIFGINADLRETCRRYSAQGFIAVCPDLFWRQQPGVSLTDKSQAEWAQAFALYQGFDIDAGVRDIAATIAAIRHLPSASGKVGAVGYCLGGLLAFLSAARTDVDATASYYGGGIDKYLGEAGQVRHSLILHLGEDDEFISKAAQQEIAAALGSHPLISVYSYPGCQHAFARNHGVHYDEAAAKQANARTLALFERQLK</sequence>
<feature type="domain" description="Dienelactone hydrolase" evidence="1">
    <location>
        <begin position="24"/>
        <end position="238"/>
    </location>
</feature>
<dbReference type="PANTHER" id="PTHR46623">
    <property type="entry name" value="CARBOXYMETHYLENEBUTENOLIDASE-RELATED"/>
    <property type="match status" value="1"/>
</dbReference>
<organism evidence="2 3">
    <name type="scientific">Zestomonas insulae</name>
    <dbReference type="NCBI Taxonomy" id="2809017"/>
    <lineage>
        <taxon>Bacteria</taxon>
        <taxon>Pseudomonadati</taxon>
        <taxon>Pseudomonadota</taxon>
        <taxon>Gammaproteobacteria</taxon>
        <taxon>Pseudomonadales</taxon>
        <taxon>Pseudomonadaceae</taxon>
        <taxon>Zestomonas</taxon>
    </lineage>
</organism>
<evidence type="ECO:0000313" key="3">
    <source>
        <dbReference type="Proteomes" id="UP000717995"/>
    </source>
</evidence>
<protein>
    <submittedName>
        <fullName evidence="2">Dienelactone hydrolase family protein</fullName>
    </submittedName>
</protein>
<dbReference type="SUPFAM" id="SSF53474">
    <property type="entry name" value="alpha/beta-Hydrolases"/>
    <property type="match status" value="1"/>
</dbReference>
<keyword evidence="2" id="KW-0378">Hydrolase</keyword>
<dbReference type="EMBL" id="JAFEUP010000006">
    <property type="protein sequence ID" value="MBM7062916.1"/>
    <property type="molecule type" value="Genomic_DNA"/>
</dbReference>
<dbReference type="Pfam" id="PF01738">
    <property type="entry name" value="DLH"/>
    <property type="match status" value="1"/>
</dbReference>
<gene>
    <name evidence="2" type="ORF">JQX08_19545</name>
</gene>
<name>A0ABS2IIM3_9GAMM</name>
<evidence type="ECO:0000313" key="2">
    <source>
        <dbReference type="EMBL" id="MBM7062916.1"/>
    </source>
</evidence>
<dbReference type="RefSeq" id="WP_205350092.1">
    <property type="nucleotide sequence ID" value="NZ_JAFEUP010000006.1"/>
</dbReference>
<dbReference type="Proteomes" id="UP000717995">
    <property type="component" value="Unassembled WGS sequence"/>
</dbReference>
<reference evidence="2 3" key="1">
    <citation type="submission" date="2021-02" db="EMBL/GenBank/DDBJ databases">
        <authorList>
            <person name="Lee D.-H."/>
        </authorList>
    </citation>
    <scope>NUCLEOTIDE SEQUENCE [LARGE SCALE GENOMIC DNA]</scope>
    <source>
        <strain evidence="2 3">UL073</strain>
    </source>
</reference>
<dbReference type="Gene3D" id="3.40.50.1820">
    <property type="entry name" value="alpha/beta hydrolase"/>
    <property type="match status" value="1"/>
</dbReference>
<evidence type="ECO:0000259" key="1">
    <source>
        <dbReference type="Pfam" id="PF01738"/>
    </source>
</evidence>
<dbReference type="InterPro" id="IPR051049">
    <property type="entry name" value="Dienelactone_hydrolase-like"/>
</dbReference>
<dbReference type="PANTHER" id="PTHR46623:SF6">
    <property type="entry name" value="ALPHA_BETA-HYDROLASES SUPERFAMILY PROTEIN"/>
    <property type="match status" value="1"/>
</dbReference>
<dbReference type="InterPro" id="IPR002925">
    <property type="entry name" value="Dienelactn_hydro"/>
</dbReference>
<comment type="caution">
    <text evidence="2">The sequence shown here is derived from an EMBL/GenBank/DDBJ whole genome shotgun (WGS) entry which is preliminary data.</text>
</comment>
<accession>A0ABS2IIM3</accession>
<dbReference type="InterPro" id="IPR029058">
    <property type="entry name" value="AB_hydrolase_fold"/>
</dbReference>
<proteinExistence type="predicted"/>
<keyword evidence="3" id="KW-1185">Reference proteome</keyword>
<dbReference type="GO" id="GO:0016787">
    <property type="term" value="F:hydrolase activity"/>
    <property type="evidence" value="ECO:0007669"/>
    <property type="project" value="UniProtKB-KW"/>
</dbReference>